<dbReference type="AlphaFoldDB" id="A0AAV9IZJ0"/>
<dbReference type="InterPro" id="IPR004000">
    <property type="entry name" value="Actin"/>
</dbReference>
<evidence type="ECO:0000256" key="1">
    <source>
        <dbReference type="RuleBase" id="RU000487"/>
    </source>
</evidence>
<dbReference type="Proteomes" id="UP001301350">
    <property type="component" value="Unassembled WGS sequence"/>
</dbReference>
<reference evidence="3 4" key="1">
    <citation type="submission" date="2022-07" db="EMBL/GenBank/DDBJ databases">
        <title>Genome-wide signatures of adaptation to extreme environments.</title>
        <authorList>
            <person name="Cho C.H."/>
            <person name="Yoon H.S."/>
        </authorList>
    </citation>
    <scope>NUCLEOTIDE SEQUENCE [LARGE SCALE GENOMIC DNA]</scope>
    <source>
        <strain evidence="3 4">DBV 063 E5</strain>
    </source>
</reference>
<proteinExistence type="inferred from homology"/>
<feature type="region of interest" description="Disordered" evidence="2">
    <location>
        <begin position="227"/>
        <end position="280"/>
    </location>
</feature>
<dbReference type="PANTHER" id="PTHR11937">
    <property type="entry name" value="ACTIN"/>
    <property type="match status" value="1"/>
</dbReference>
<sequence>MFFVPKTVPAVVLDTGTRLCKAGFAGGDVPSLVCPSALGTYAGQAPEGALGDAVGNGFVAGYEWLAAREVALSGVQVRSAFDDDGLISDWAAYEALLDYCFARLQVQPEEYALCVVEPSHNPKRPREELCQVLFDKYNVPAVYFGRNAALSCFAAGRHTGVVLDCGASNVSATPVFEGAVVKHAILRTRVGSGQDITRRCAALCGGLECIRPPYAFRRRGRRHANDAVADGVGGANRPSRRSSAGASVDGDADDEEDEAADDLDRNEDGGGVDLGGAAAPMEFHLEPVDVSSVSESYAEMARMQVAEDVKHHVCSVDREYHLYSGAMHAADHDTTDADASPPPLPQQQQASRRNVPPIAHELPDGTTLSLGAERFRPAEALFGTLPHARTAREDRPFLAYLRQQGTLPASSKGVAGLVSDAIRRCEHAQHREMFAGVVLTGGTSAMSGLADRLQSELFLHYNRVKVHAAANPVERKYTAWTGASMLATFADFQNHWFTRDEYRENGAGFVHKRCP</sequence>
<dbReference type="Gene3D" id="3.90.640.10">
    <property type="entry name" value="Actin, Chain A, domain 4"/>
    <property type="match status" value="1"/>
</dbReference>
<evidence type="ECO:0000313" key="3">
    <source>
        <dbReference type="EMBL" id="KAK4537461.1"/>
    </source>
</evidence>
<dbReference type="InterPro" id="IPR043129">
    <property type="entry name" value="ATPase_NBD"/>
</dbReference>
<dbReference type="SUPFAM" id="SSF53067">
    <property type="entry name" value="Actin-like ATPase domain"/>
    <property type="match status" value="2"/>
</dbReference>
<dbReference type="Pfam" id="PF00022">
    <property type="entry name" value="Actin"/>
    <property type="match status" value="2"/>
</dbReference>
<name>A0AAV9IZJ0_CYACA</name>
<dbReference type="SMART" id="SM00268">
    <property type="entry name" value="ACTIN"/>
    <property type="match status" value="1"/>
</dbReference>
<accession>A0AAV9IZJ0</accession>
<organism evidence="3 4">
    <name type="scientific">Cyanidium caldarium</name>
    <name type="common">Red alga</name>
    <dbReference type="NCBI Taxonomy" id="2771"/>
    <lineage>
        <taxon>Eukaryota</taxon>
        <taxon>Rhodophyta</taxon>
        <taxon>Bangiophyceae</taxon>
        <taxon>Cyanidiales</taxon>
        <taxon>Cyanidiaceae</taxon>
        <taxon>Cyanidium</taxon>
    </lineage>
</organism>
<comment type="caution">
    <text evidence="3">The sequence shown here is derived from an EMBL/GenBank/DDBJ whole genome shotgun (WGS) entry which is preliminary data.</text>
</comment>
<keyword evidence="4" id="KW-1185">Reference proteome</keyword>
<feature type="compositionally biased region" description="Acidic residues" evidence="2">
    <location>
        <begin position="250"/>
        <end position="261"/>
    </location>
</feature>
<dbReference type="EMBL" id="JANCYW010000012">
    <property type="protein sequence ID" value="KAK4537461.1"/>
    <property type="molecule type" value="Genomic_DNA"/>
</dbReference>
<protein>
    <submittedName>
        <fullName evidence="3">Uncharacterized protein</fullName>
    </submittedName>
</protein>
<feature type="region of interest" description="Disordered" evidence="2">
    <location>
        <begin position="332"/>
        <end position="354"/>
    </location>
</feature>
<dbReference type="PRINTS" id="PR00190">
    <property type="entry name" value="ACTIN"/>
</dbReference>
<dbReference type="Gene3D" id="3.30.420.40">
    <property type="match status" value="3"/>
</dbReference>
<gene>
    <name evidence="3" type="ORF">CDCA_CDCA12G3486</name>
</gene>
<evidence type="ECO:0000256" key="2">
    <source>
        <dbReference type="SAM" id="MobiDB-lite"/>
    </source>
</evidence>
<comment type="similarity">
    <text evidence="1">Belongs to the actin family.</text>
</comment>
<evidence type="ECO:0000313" key="4">
    <source>
        <dbReference type="Proteomes" id="UP001301350"/>
    </source>
</evidence>